<dbReference type="Pfam" id="PF02382">
    <property type="entry name" value="RTX"/>
    <property type="match status" value="1"/>
</dbReference>
<evidence type="ECO:0000256" key="3">
    <source>
        <dbReference type="ARBA" id="ARBA00005918"/>
    </source>
</evidence>
<dbReference type="GO" id="GO:0005576">
    <property type="term" value="C:extracellular region"/>
    <property type="evidence" value="ECO:0007669"/>
    <property type="project" value="UniProtKB-SubCell"/>
</dbReference>
<evidence type="ECO:0000256" key="5">
    <source>
        <dbReference type="ARBA" id="ARBA00022656"/>
    </source>
</evidence>
<keyword evidence="12" id="KW-0614">Plasmid</keyword>
<evidence type="ECO:0000256" key="2">
    <source>
        <dbReference type="ARBA" id="ARBA00004613"/>
    </source>
</evidence>
<keyword evidence="6" id="KW-0677">Repeat</keyword>
<comment type="similarity">
    <text evidence="3">Belongs to the RTX prokaryotic toxin (TC 1.C.11) family.</text>
</comment>
<sequence length="866" mass="91719">MSTNESPSLVLNVASTTGLVGSMKDLALAARKLGISVEKSSDLTIAKDAIAVAGGVLTVTSKGVAISAEYLDSLLKKYTTTENITTGDINNRVGQFTSLLLTVQSVLSTSLAGVNLNALVNSGNTDSFTIAKSALNVASETLKMAVSSVGSISKFADSFSNLGEKLQGVSGLQSVSSVLQGIKGLDFKTGTAVLSGVAGVLGGISAGMVLGSPTASTEQKAAAGVEMTSKILGNVAKTVTQIMVAQRLAAGLSVTAPVIGFIASSVSLAISPLAFYNVAKKFEYAGEILKVAEKYKKYGYSGDELLANFNKEYGAVEASTTAVSTALGAVSAGLGAAAAGSVVAAPVALVIGTVAGVVAAILEASKQGMINNIANKYHQKIIEWQEVHPGQNYFEYGYDSRYAAFMEENLGKLNELAKDMGVKSLVTITQQGWDSMLGELAAVTRMGDNISSGKVYASILKDGKLSTDKKEVRLDDVEGSITLNSKSPSQALTFLTPLMTPTSESRIRVQTGKNSWLSLSLGKTKDWEITDKGNTSTIADFSNVVQRIVFRDKNIHDVGITAYMGGGDDTIYVGQGKSVIEGGEGFDTVSYARSPVLWSQIEAVNGRPGDYDVKRGVNSDVYHEVISTQNNNVGKNTESIEYRDVLVAKGIYNVEDKLRSVEQIIGTNGRDMFKGGEHTDYFYGGEGQDVIYGNGGNDLLYGGDGLDVIWGGDGDDLLSGGAGNDSLYGGEGNDVYLFSKDDGHDHIHEGKGTNDILFLNGIKAEDLSFRRNTDGDNLELTVQGSTDAITFDNWFLYDRLKDNVISEHRDMKVESIITGDGLVISSKKIDALIEKMSEVGFKVSEVDKPQIIEEDIGKFFAVNPVF</sequence>
<evidence type="ECO:0000256" key="1">
    <source>
        <dbReference type="ARBA" id="ARBA00004370"/>
    </source>
</evidence>
<dbReference type="PRINTS" id="PR00313">
    <property type="entry name" value="CABNDNGRPT"/>
</dbReference>
<feature type="domain" description="RTX pore-forming" evidence="11">
    <location>
        <begin position="245"/>
        <end position="548"/>
    </location>
</feature>
<dbReference type="GO" id="GO:0015267">
    <property type="term" value="F:channel activity"/>
    <property type="evidence" value="ECO:0007669"/>
    <property type="project" value="InterPro"/>
</dbReference>
<comment type="subcellular location">
    <subcellularLocation>
        <location evidence="1">Membrane</location>
    </subcellularLocation>
    <subcellularLocation>
        <location evidence="2">Secreted</location>
    </subcellularLocation>
</comment>
<evidence type="ECO:0000256" key="4">
    <source>
        <dbReference type="ARBA" id="ARBA00022525"/>
    </source>
</evidence>
<dbReference type="GO" id="GO:0005509">
    <property type="term" value="F:calcium ion binding"/>
    <property type="evidence" value="ECO:0007669"/>
    <property type="project" value="InterPro"/>
</dbReference>
<evidence type="ECO:0000256" key="7">
    <source>
        <dbReference type="ARBA" id="ARBA00022837"/>
    </source>
</evidence>
<reference evidence="12" key="1">
    <citation type="submission" date="2014-11" db="EMBL/GenBank/DDBJ databases">
        <title>Complete sequence of the conjugative pEC598 plasmid of avian pathogenic Escherichia coli QT598.</title>
        <authorList>
            <person name="Garenaux A."/>
            <person name="Veyrier F."/>
            <person name="Dozois C."/>
        </authorList>
    </citation>
    <scope>NUCLEOTIDE SEQUENCE</scope>
    <source>
        <strain evidence="12">QT598</strain>
        <plasmid evidence="12">pEC598</plasmid>
    </source>
</reference>
<keyword evidence="9" id="KW-0843">Virulence</keyword>
<proteinExistence type="inferred from homology"/>
<dbReference type="GO" id="GO:0031640">
    <property type="term" value="P:killing of cells of another organism"/>
    <property type="evidence" value="ECO:0007669"/>
    <property type="project" value="UniProtKB-KW"/>
</dbReference>
<keyword evidence="5" id="KW-0800">Toxin</keyword>
<dbReference type="Pfam" id="PF00353">
    <property type="entry name" value="HemolysinCabind"/>
    <property type="match status" value="3"/>
</dbReference>
<dbReference type="PRINTS" id="PR01488">
    <property type="entry name" value="RTXTOXINA"/>
</dbReference>
<accession>A0A3S5FQ61</accession>
<dbReference type="Gene3D" id="2.150.10.10">
    <property type="entry name" value="Serralysin-like metalloprotease, C-terminal"/>
    <property type="match status" value="2"/>
</dbReference>
<dbReference type="AlphaFoldDB" id="A0A3S5FQ61"/>
<keyword evidence="7" id="KW-0106">Calcium</keyword>
<evidence type="ECO:0000256" key="8">
    <source>
        <dbReference type="ARBA" id="ARBA00022852"/>
    </source>
</evidence>
<geneLocation type="plasmid" evidence="12">
    <name>pEC598</name>
</geneLocation>
<keyword evidence="8" id="KW-0204">Cytolysis</keyword>
<dbReference type="InterPro" id="IPR003995">
    <property type="entry name" value="RTX_toxin_determinant-A"/>
</dbReference>
<dbReference type="PANTHER" id="PTHR38340:SF1">
    <property type="entry name" value="S-LAYER PROTEIN"/>
    <property type="match status" value="1"/>
</dbReference>
<dbReference type="GO" id="GO:0090729">
    <property type="term" value="F:toxin activity"/>
    <property type="evidence" value="ECO:0007669"/>
    <property type="project" value="UniProtKB-KW"/>
</dbReference>
<dbReference type="SUPFAM" id="SSF51120">
    <property type="entry name" value="beta-Roll"/>
    <property type="match status" value="1"/>
</dbReference>
<organism evidence="12">
    <name type="scientific">Escherichia coli</name>
    <dbReference type="NCBI Taxonomy" id="562"/>
    <lineage>
        <taxon>Bacteria</taxon>
        <taxon>Pseudomonadati</taxon>
        <taxon>Pseudomonadota</taxon>
        <taxon>Gammaproteobacteria</taxon>
        <taxon>Enterobacterales</taxon>
        <taxon>Enterobacteriaceae</taxon>
        <taxon>Escherichia</taxon>
    </lineage>
</organism>
<evidence type="ECO:0000256" key="6">
    <source>
        <dbReference type="ARBA" id="ARBA00022737"/>
    </source>
</evidence>
<dbReference type="GO" id="GO:0016020">
    <property type="term" value="C:membrane"/>
    <property type="evidence" value="ECO:0007669"/>
    <property type="project" value="UniProtKB-SubCell"/>
</dbReference>
<keyword evidence="10" id="KW-0472">Membrane</keyword>
<dbReference type="InterPro" id="IPR018511">
    <property type="entry name" value="Hemolysin-typ_Ca-bd_CS"/>
</dbReference>
<dbReference type="InterPro" id="IPR001343">
    <property type="entry name" value="Hemolysn_Ca-bd"/>
</dbReference>
<evidence type="ECO:0000256" key="10">
    <source>
        <dbReference type="ARBA" id="ARBA00023136"/>
    </source>
</evidence>
<dbReference type="PROSITE" id="PS00330">
    <property type="entry name" value="HEMOLYSIN_CALCIUM"/>
    <property type="match status" value="3"/>
</dbReference>
<dbReference type="InterPro" id="IPR011049">
    <property type="entry name" value="Serralysin-like_metalloprot_C"/>
</dbReference>
<keyword evidence="4" id="KW-0964">Secreted</keyword>
<dbReference type="SMR" id="A0A3S5FQ61"/>
<dbReference type="InterPro" id="IPR050557">
    <property type="entry name" value="RTX_toxin/Mannuronan_C5-epim"/>
</dbReference>
<dbReference type="EMBL" id="KP119165">
    <property type="protein sequence ID" value="AKG46889.1"/>
    <property type="molecule type" value="Genomic_DNA"/>
</dbReference>
<evidence type="ECO:0000313" key="12">
    <source>
        <dbReference type="EMBL" id="AKG46889.1"/>
    </source>
</evidence>
<dbReference type="PANTHER" id="PTHR38340">
    <property type="entry name" value="S-LAYER PROTEIN"/>
    <property type="match status" value="1"/>
</dbReference>
<evidence type="ECO:0000259" key="11">
    <source>
        <dbReference type="Pfam" id="PF02382"/>
    </source>
</evidence>
<dbReference type="InterPro" id="IPR018504">
    <property type="entry name" value="RTX_pore_form"/>
</dbReference>
<dbReference type="RefSeq" id="WP_161530641.1">
    <property type="nucleotide sequence ID" value="NZ_JXRT01000052.1"/>
</dbReference>
<evidence type="ECO:0000256" key="9">
    <source>
        <dbReference type="ARBA" id="ARBA00023026"/>
    </source>
</evidence>
<name>A0A3S5FQ61_ECOLX</name>
<protein>
    <recommendedName>
        <fullName evidence="11">RTX pore-forming domain-containing protein</fullName>
    </recommendedName>
</protein>